<dbReference type="Proteomes" id="UP000271925">
    <property type="component" value="Unassembled WGS sequence"/>
</dbReference>
<sequence>MPSIAQKIAQRIQGLPEDISFGYEQLDITREEYSTAAKVLERLQKKGEIKKLSKGIFYKPKKTVFGEKRPDEQQLLKPYLYQNGQRTAYITGDYLYNQLGLTTQLPAVIKIASRHRRIFINTGAIKATAIKSYVDVTEDNYQLLGFLDAMKDLKQIADVDIENAITIFKDRVGALDKQQRQAMIQYALAYPPRVRALLGAILTDLDQQDGVDDLRNSINPLTTFKLALPNQLLTSATDWNIQ</sequence>
<accession>A0A3P1BC81</accession>
<dbReference type="EMBL" id="RQJO01000015">
    <property type="protein sequence ID" value="RRA98614.1"/>
    <property type="molecule type" value="Genomic_DNA"/>
</dbReference>
<dbReference type="RefSeq" id="WP_124878436.1">
    <property type="nucleotide sequence ID" value="NZ_RQJO01000015.1"/>
</dbReference>
<name>A0A3P1BC81_9BACT</name>
<dbReference type="AlphaFoldDB" id="A0A3P1BC81"/>
<keyword evidence="2" id="KW-1185">Reference proteome</keyword>
<comment type="caution">
    <text evidence="1">The sequence shown here is derived from an EMBL/GenBank/DDBJ whole genome shotgun (WGS) entry which is preliminary data.</text>
</comment>
<dbReference type="InterPro" id="IPR045738">
    <property type="entry name" value="DUF6088"/>
</dbReference>
<evidence type="ECO:0000313" key="1">
    <source>
        <dbReference type="EMBL" id="RRA98614.1"/>
    </source>
</evidence>
<protein>
    <recommendedName>
        <fullName evidence="3">AbiEi antitoxin C-terminal domain-containing protein</fullName>
    </recommendedName>
</protein>
<reference evidence="1 2" key="1">
    <citation type="submission" date="2018-11" db="EMBL/GenBank/DDBJ databases">
        <authorList>
            <person name="Zhou Z."/>
            <person name="Wang G."/>
        </authorList>
    </citation>
    <scope>NUCLEOTIDE SEQUENCE [LARGE SCALE GENOMIC DNA]</scope>
    <source>
        <strain evidence="1 2">KCTC52004</strain>
    </source>
</reference>
<organism evidence="1 2">
    <name type="scientific">Larkinella rosea</name>
    <dbReference type="NCBI Taxonomy" id="2025312"/>
    <lineage>
        <taxon>Bacteria</taxon>
        <taxon>Pseudomonadati</taxon>
        <taxon>Bacteroidota</taxon>
        <taxon>Cytophagia</taxon>
        <taxon>Cytophagales</taxon>
        <taxon>Spirosomataceae</taxon>
        <taxon>Larkinella</taxon>
    </lineage>
</organism>
<proteinExistence type="predicted"/>
<evidence type="ECO:0000313" key="2">
    <source>
        <dbReference type="Proteomes" id="UP000271925"/>
    </source>
</evidence>
<dbReference type="Pfam" id="PF19570">
    <property type="entry name" value="DUF6088"/>
    <property type="match status" value="1"/>
</dbReference>
<dbReference type="OrthoDB" id="9798200at2"/>
<gene>
    <name evidence="1" type="ORF">EHT25_26785</name>
</gene>
<evidence type="ECO:0008006" key="3">
    <source>
        <dbReference type="Google" id="ProtNLM"/>
    </source>
</evidence>